<reference evidence="2 3" key="1">
    <citation type="submission" date="2024-02" db="EMBL/GenBank/DDBJ databases">
        <title>Deinococcus xinjiangensis NBRC 107630.</title>
        <authorList>
            <person name="Ichikawa N."/>
            <person name="Katano-Makiyama Y."/>
            <person name="Hidaka K."/>
        </authorList>
    </citation>
    <scope>NUCLEOTIDE SEQUENCE [LARGE SCALE GENOMIC DNA]</scope>
    <source>
        <strain evidence="2 3">NBRC 107630</strain>
    </source>
</reference>
<sequence length="101" mass="11839">MSRRFAFWLTAFVLAGQAQAGFCYTPLGDNNIDFLPRKYQNPPKTVVWRGTDFTYTEAGQVQKTWKLSEYFNGEDRVQTTYYTSNSKIFEAYNYENSLWMG</sequence>
<keyword evidence="3" id="KW-1185">Reference proteome</keyword>
<dbReference type="EMBL" id="BAABRN010000014">
    <property type="protein sequence ID" value="GAA5501879.1"/>
    <property type="molecule type" value="Genomic_DNA"/>
</dbReference>
<comment type="caution">
    <text evidence="2">The sequence shown here is derived from an EMBL/GenBank/DDBJ whole genome shotgun (WGS) entry which is preliminary data.</text>
</comment>
<gene>
    <name evidence="2" type="ORF">Dxin01_01618</name>
</gene>
<accession>A0ABP9V9B6</accession>
<dbReference type="RefSeq" id="WP_353541851.1">
    <property type="nucleotide sequence ID" value="NZ_BAABRN010000014.1"/>
</dbReference>
<feature type="signal peptide" evidence="1">
    <location>
        <begin position="1"/>
        <end position="20"/>
    </location>
</feature>
<evidence type="ECO:0000256" key="1">
    <source>
        <dbReference type="SAM" id="SignalP"/>
    </source>
</evidence>
<organism evidence="2 3">
    <name type="scientific">Deinococcus xinjiangensis</name>
    <dbReference type="NCBI Taxonomy" id="457454"/>
    <lineage>
        <taxon>Bacteria</taxon>
        <taxon>Thermotogati</taxon>
        <taxon>Deinococcota</taxon>
        <taxon>Deinococci</taxon>
        <taxon>Deinococcales</taxon>
        <taxon>Deinococcaceae</taxon>
        <taxon>Deinococcus</taxon>
    </lineage>
</organism>
<proteinExistence type="predicted"/>
<dbReference type="Proteomes" id="UP001458946">
    <property type="component" value="Unassembled WGS sequence"/>
</dbReference>
<evidence type="ECO:0000313" key="3">
    <source>
        <dbReference type="Proteomes" id="UP001458946"/>
    </source>
</evidence>
<keyword evidence="1" id="KW-0732">Signal</keyword>
<evidence type="ECO:0000313" key="2">
    <source>
        <dbReference type="EMBL" id="GAA5501879.1"/>
    </source>
</evidence>
<feature type="chain" id="PRO_5046377956" evidence="1">
    <location>
        <begin position="21"/>
        <end position="101"/>
    </location>
</feature>
<name>A0ABP9V9B6_9DEIO</name>
<protein>
    <submittedName>
        <fullName evidence="2">Uncharacterized protein</fullName>
    </submittedName>
</protein>